<dbReference type="Gramene" id="TVU23357">
    <property type="protein sequence ID" value="TVU23357"/>
    <property type="gene ID" value="EJB05_25716"/>
</dbReference>
<keyword evidence="2" id="KW-1185">Reference proteome</keyword>
<dbReference type="EMBL" id="RWGY01000013">
    <property type="protein sequence ID" value="TVU23357.1"/>
    <property type="molecule type" value="Genomic_DNA"/>
</dbReference>
<feature type="non-terminal residue" evidence="1">
    <location>
        <position position="1"/>
    </location>
</feature>
<organism evidence="1 2">
    <name type="scientific">Eragrostis curvula</name>
    <name type="common">weeping love grass</name>
    <dbReference type="NCBI Taxonomy" id="38414"/>
    <lineage>
        <taxon>Eukaryota</taxon>
        <taxon>Viridiplantae</taxon>
        <taxon>Streptophyta</taxon>
        <taxon>Embryophyta</taxon>
        <taxon>Tracheophyta</taxon>
        <taxon>Spermatophyta</taxon>
        <taxon>Magnoliopsida</taxon>
        <taxon>Liliopsida</taxon>
        <taxon>Poales</taxon>
        <taxon>Poaceae</taxon>
        <taxon>PACMAD clade</taxon>
        <taxon>Chloridoideae</taxon>
        <taxon>Eragrostideae</taxon>
        <taxon>Eragrostidinae</taxon>
        <taxon>Eragrostis</taxon>
    </lineage>
</organism>
<dbReference type="AlphaFoldDB" id="A0A5J9UJ94"/>
<sequence length="77" mass="8603">MAQMQAYVNSRQHRNFFLCGPGLISSAWFGSRLFIDSSLCIGGTTQTKPKGTAGPEEHIQQQRRGNLLVKIKESTFM</sequence>
<proteinExistence type="predicted"/>
<protein>
    <submittedName>
        <fullName evidence="1">Uncharacterized protein</fullName>
    </submittedName>
</protein>
<accession>A0A5J9UJ94</accession>
<reference evidence="1 2" key="1">
    <citation type="journal article" date="2019" name="Sci. Rep.">
        <title>A high-quality genome of Eragrostis curvula grass provides insights into Poaceae evolution and supports new strategies to enhance forage quality.</title>
        <authorList>
            <person name="Carballo J."/>
            <person name="Santos B.A.C.M."/>
            <person name="Zappacosta D."/>
            <person name="Garbus I."/>
            <person name="Selva J.P."/>
            <person name="Gallo C.A."/>
            <person name="Diaz A."/>
            <person name="Albertini E."/>
            <person name="Caccamo M."/>
            <person name="Echenique V."/>
        </authorList>
    </citation>
    <scope>NUCLEOTIDE SEQUENCE [LARGE SCALE GENOMIC DNA]</scope>
    <source>
        <strain evidence="2">cv. Victoria</strain>
        <tissue evidence="1">Leaf</tissue>
    </source>
</reference>
<gene>
    <name evidence="1" type="ORF">EJB05_25716</name>
</gene>
<name>A0A5J9UJ94_9POAL</name>
<evidence type="ECO:0000313" key="2">
    <source>
        <dbReference type="Proteomes" id="UP000324897"/>
    </source>
</evidence>
<evidence type="ECO:0000313" key="1">
    <source>
        <dbReference type="EMBL" id="TVU23357.1"/>
    </source>
</evidence>
<comment type="caution">
    <text evidence="1">The sequence shown here is derived from an EMBL/GenBank/DDBJ whole genome shotgun (WGS) entry which is preliminary data.</text>
</comment>
<dbReference type="Proteomes" id="UP000324897">
    <property type="component" value="Chromosome 2"/>
</dbReference>